<evidence type="ECO:0000256" key="1">
    <source>
        <dbReference type="ARBA" id="ARBA00006479"/>
    </source>
</evidence>
<comment type="caution">
    <text evidence="2">The sequence shown here is derived from an EMBL/GenBank/DDBJ whole genome shotgun (WGS) entry which is preliminary data.</text>
</comment>
<protein>
    <submittedName>
        <fullName evidence="2">ROK family protein</fullName>
    </submittedName>
</protein>
<evidence type="ECO:0000313" key="3">
    <source>
        <dbReference type="Proteomes" id="UP000886724"/>
    </source>
</evidence>
<reference evidence="2" key="2">
    <citation type="submission" date="2021-04" db="EMBL/GenBank/DDBJ databases">
        <authorList>
            <person name="Gilroy R."/>
        </authorList>
    </citation>
    <scope>NUCLEOTIDE SEQUENCE</scope>
    <source>
        <strain evidence="2">ChiGjej1B1-14440</strain>
    </source>
</reference>
<sequence length="294" mass="32692">MYLVFDIGGTVIKYCLMNDQGQISQQWEFSAQEITSLEMFVASIKKIYLEHKNEVAGIAFSSPGVINAAKGIIEIIVAHPYLQGVCLTEEISKACDNIKVTIENDAKCAGLAETWLGNGKDYQDMVVVVLGTGIGGTIIKNKQIHHGRNLFAGEISTIIVNYDKQNHKALTWSDIASTTALCKRVAKVLNVDSIDGYHVFELANNQDERVLSVLKDFCLDIAVQLYNLQYIYDPEIILIGGGISKQPLLIKMINEAIDDINKQTNQLVIPQVNTCKFYNNANLIGALYHFFQQK</sequence>
<organism evidence="2 3">
    <name type="scientific">Candidatus Erysipelatoclostridium merdavium</name>
    <dbReference type="NCBI Taxonomy" id="2838566"/>
    <lineage>
        <taxon>Bacteria</taxon>
        <taxon>Bacillati</taxon>
        <taxon>Bacillota</taxon>
        <taxon>Erysipelotrichia</taxon>
        <taxon>Erysipelotrichales</taxon>
        <taxon>Erysipelotrichales incertae sedis</taxon>
    </lineage>
</organism>
<accession>A0A9D2BPA0</accession>
<gene>
    <name evidence="2" type="ORF">H9980_12640</name>
</gene>
<reference evidence="2" key="1">
    <citation type="journal article" date="2021" name="PeerJ">
        <title>Extensive microbial diversity within the chicken gut microbiome revealed by metagenomics and culture.</title>
        <authorList>
            <person name="Gilroy R."/>
            <person name="Ravi A."/>
            <person name="Getino M."/>
            <person name="Pursley I."/>
            <person name="Horton D.L."/>
            <person name="Alikhan N.F."/>
            <person name="Baker D."/>
            <person name="Gharbi K."/>
            <person name="Hall N."/>
            <person name="Watson M."/>
            <person name="Adriaenssens E.M."/>
            <person name="Foster-Nyarko E."/>
            <person name="Jarju S."/>
            <person name="Secka A."/>
            <person name="Antonio M."/>
            <person name="Oren A."/>
            <person name="Chaudhuri R.R."/>
            <person name="La Ragione R."/>
            <person name="Hildebrand F."/>
            <person name="Pallen M.J."/>
        </authorList>
    </citation>
    <scope>NUCLEOTIDE SEQUENCE</scope>
    <source>
        <strain evidence="2">ChiGjej1B1-14440</strain>
    </source>
</reference>
<evidence type="ECO:0000313" key="2">
    <source>
        <dbReference type="EMBL" id="HIX82797.1"/>
    </source>
</evidence>
<dbReference type="AlphaFoldDB" id="A0A9D2BPA0"/>
<dbReference type="EMBL" id="DXET01000287">
    <property type="protein sequence ID" value="HIX82797.1"/>
    <property type="molecule type" value="Genomic_DNA"/>
</dbReference>
<dbReference type="Gene3D" id="3.30.420.40">
    <property type="match status" value="2"/>
</dbReference>
<dbReference type="CDD" id="cd24152">
    <property type="entry name" value="ASKHA_NBD_ROK-like"/>
    <property type="match status" value="1"/>
</dbReference>
<dbReference type="Pfam" id="PF00480">
    <property type="entry name" value="ROK"/>
    <property type="match status" value="1"/>
</dbReference>
<dbReference type="SUPFAM" id="SSF53067">
    <property type="entry name" value="Actin-like ATPase domain"/>
    <property type="match status" value="1"/>
</dbReference>
<dbReference type="InterPro" id="IPR043129">
    <property type="entry name" value="ATPase_NBD"/>
</dbReference>
<name>A0A9D2BPA0_9FIRM</name>
<dbReference type="PANTHER" id="PTHR18964:SF170">
    <property type="entry name" value="SUGAR KINASE"/>
    <property type="match status" value="1"/>
</dbReference>
<dbReference type="InterPro" id="IPR000600">
    <property type="entry name" value="ROK"/>
</dbReference>
<dbReference type="PANTHER" id="PTHR18964">
    <property type="entry name" value="ROK (REPRESSOR, ORF, KINASE) FAMILY"/>
    <property type="match status" value="1"/>
</dbReference>
<proteinExistence type="inferred from homology"/>
<comment type="similarity">
    <text evidence="1">Belongs to the ROK (NagC/XylR) family.</text>
</comment>
<dbReference type="Proteomes" id="UP000886724">
    <property type="component" value="Unassembled WGS sequence"/>
</dbReference>